<feature type="transmembrane region" description="Helical" evidence="1">
    <location>
        <begin position="111"/>
        <end position="133"/>
    </location>
</feature>
<evidence type="ECO:0000313" key="2">
    <source>
        <dbReference type="EMBL" id="MBM7619123.1"/>
    </source>
</evidence>
<comment type="caution">
    <text evidence="2">The sequence shown here is derived from an EMBL/GenBank/DDBJ whole genome shotgun (WGS) entry which is preliminary data.</text>
</comment>
<keyword evidence="1" id="KW-0472">Membrane</keyword>
<feature type="transmembrane region" description="Helical" evidence="1">
    <location>
        <begin position="77"/>
        <end position="99"/>
    </location>
</feature>
<feature type="transmembrane region" description="Helical" evidence="1">
    <location>
        <begin position="15"/>
        <end position="33"/>
    </location>
</feature>
<evidence type="ECO:0000256" key="1">
    <source>
        <dbReference type="SAM" id="Phobius"/>
    </source>
</evidence>
<proteinExistence type="predicted"/>
<dbReference type="Proteomes" id="UP000737402">
    <property type="component" value="Unassembled WGS sequence"/>
</dbReference>
<dbReference type="RefSeq" id="WP_204413947.1">
    <property type="nucleotide sequence ID" value="NZ_JAFBED010000002.1"/>
</dbReference>
<keyword evidence="1" id="KW-0812">Transmembrane</keyword>
<name>A0ABS2NXH7_9BACI</name>
<keyword evidence="3" id="KW-1185">Reference proteome</keyword>
<gene>
    <name evidence="2" type="ORF">JOC95_000972</name>
</gene>
<keyword evidence="1" id="KW-1133">Transmembrane helix</keyword>
<protein>
    <submittedName>
        <fullName evidence="2">Glucan phosphoethanolaminetransferase (Alkaline phosphatase superfamily)</fullName>
    </submittedName>
</protein>
<organism evidence="2 3">
    <name type="scientific">Sutcliffiella tianshenii</name>
    <dbReference type="NCBI Taxonomy" id="1463404"/>
    <lineage>
        <taxon>Bacteria</taxon>
        <taxon>Bacillati</taxon>
        <taxon>Bacillota</taxon>
        <taxon>Bacilli</taxon>
        <taxon>Bacillales</taxon>
        <taxon>Bacillaceae</taxon>
        <taxon>Sutcliffiella</taxon>
    </lineage>
</organism>
<evidence type="ECO:0000313" key="3">
    <source>
        <dbReference type="Proteomes" id="UP000737402"/>
    </source>
</evidence>
<reference evidence="2 3" key="1">
    <citation type="submission" date="2021-01" db="EMBL/GenBank/DDBJ databases">
        <title>Genomic Encyclopedia of Type Strains, Phase IV (KMG-IV): sequencing the most valuable type-strain genomes for metagenomic binning, comparative biology and taxonomic classification.</title>
        <authorList>
            <person name="Goeker M."/>
        </authorList>
    </citation>
    <scope>NUCLEOTIDE SEQUENCE [LARGE SCALE GENOMIC DNA]</scope>
    <source>
        <strain evidence="2 3">DSM 25879</strain>
    </source>
</reference>
<sequence length="134" mass="15423">MDAIQFGPLLLKKSILVLLFSLLLAYLYMAIIYKKRPETLKIIEQHLISAALWWILLFKFSILLFRPSIIWTNPFGIIFFTGGTKGIYLASIVALFVFYRKAYRTGLHMRQLTATVIVSAAIVLASYFGMMYFI</sequence>
<feature type="transmembrane region" description="Helical" evidence="1">
    <location>
        <begin position="45"/>
        <end position="65"/>
    </location>
</feature>
<dbReference type="EMBL" id="JAFBED010000002">
    <property type="protein sequence ID" value="MBM7619123.1"/>
    <property type="molecule type" value="Genomic_DNA"/>
</dbReference>
<accession>A0ABS2NXH7</accession>